<dbReference type="PANTHER" id="PTHR37419">
    <property type="entry name" value="SERINE/THREONINE-PROTEIN KINASE TOXIN HIPA"/>
    <property type="match status" value="1"/>
</dbReference>
<dbReference type="Proteomes" id="UP001062263">
    <property type="component" value="Chromosome"/>
</dbReference>
<evidence type="ECO:0000259" key="4">
    <source>
        <dbReference type="Pfam" id="PF07804"/>
    </source>
</evidence>
<organism evidence="5 6">
    <name type="scientific">Akkermansia biwaensis</name>
    <dbReference type="NCBI Taxonomy" id="2946555"/>
    <lineage>
        <taxon>Bacteria</taxon>
        <taxon>Pseudomonadati</taxon>
        <taxon>Verrucomicrobiota</taxon>
        <taxon>Verrucomicrobiia</taxon>
        <taxon>Verrucomicrobiales</taxon>
        <taxon>Akkermansiaceae</taxon>
        <taxon>Akkermansia</taxon>
    </lineage>
</organism>
<accession>A0ABM7ZGU2</accession>
<keyword evidence="6" id="KW-1185">Reference proteome</keyword>
<evidence type="ECO:0000313" key="6">
    <source>
        <dbReference type="Proteomes" id="UP001062263"/>
    </source>
</evidence>
<dbReference type="InterPro" id="IPR012893">
    <property type="entry name" value="HipA-like_C"/>
</dbReference>
<protein>
    <submittedName>
        <fullName evidence="5">Phosphatidylinositol kinase</fullName>
    </submittedName>
</protein>
<evidence type="ECO:0000313" key="5">
    <source>
        <dbReference type="EMBL" id="BDL43935.1"/>
    </source>
</evidence>
<evidence type="ECO:0000256" key="1">
    <source>
        <dbReference type="ARBA" id="ARBA00010164"/>
    </source>
</evidence>
<comment type="similarity">
    <text evidence="1">Belongs to the HipA Ser/Thr kinase family.</text>
</comment>
<dbReference type="Pfam" id="PF07804">
    <property type="entry name" value="HipA_C"/>
    <property type="match status" value="1"/>
</dbReference>
<sequence length="422" mass="47338">MNDIPIDVFIDLPPSPEPVQAGRLWSHFRKGRESASFEYNREWLANPYRFALEPLLPLADGTFHTTPGQSVFGAIGDSTPDRWGRILMRRAELARARAANESPRTLSELDYLLRVNDEARQGALRFSQDGGQSFCAPPGATPIPPLVNLSRLLHAADHFCRDDENAEDLRLLLAPGSSLGGARPKASVKDKKGNLCIAKFPRHDDEYNVVAWEAVALTLASKAGLQVPRFELEKITDKDVLIVWRFDRTREQRRISYLSAMSMLGARDNEQHSYLEIVDAIRQYGAAPRQDLRQLWQRIAFSIMISNTDDHLRNHGFLQTGGTGWSLSPLFDVNPTPEDIRPRYLNTAIDWEDTSASLDVLLSIAPECGIKTSETNDLLKPIARAVSQWRQAAESFGISKQEQERMASAFEHKDGYMAAVLT</sequence>
<name>A0ABM7ZGU2_9BACT</name>
<dbReference type="InterPro" id="IPR052028">
    <property type="entry name" value="HipA_Ser/Thr_kinase"/>
</dbReference>
<keyword evidence="3 5" id="KW-0418">Kinase</keyword>
<dbReference type="RefSeq" id="WP_215435233.1">
    <property type="nucleotide sequence ID" value="NZ_AP025943.1"/>
</dbReference>
<evidence type="ECO:0000256" key="2">
    <source>
        <dbReference type="ARBA" id="ARBA00022679"/>
    </source>
</evidence>
<dbReference type="Gene3D" id="1.10.1070.20">
    <property type="match status" value="1"/>
</dbReference>
<feature type="domain" description="HipA-like C-terminal" evidence="4">
    <location>
        <begin position="177"/>
        <end position="389"/>
    </location>
</feature>
<gene>
    <name evidence="5" type="ORF">Abiwalacus_15090</name>
</gene>
<reference evidence="5" key="1">
    <citation type="submission" date="2022-06" db="EMBL/GenBank/DDBJ databases">
        <title>Akkermansia biwalacus sp. nov., an anaerobic mucin-degrading bacterium isolated from human intestine.</title>
        <authorList>
            <person name="Kobayashi Y."/>
            <person name="Inoue S."/>
            <person name="Kawahara T."/>
            <person name="Kohda N."/>
        </authorList>
    </citation>
    <scope>NUCLEOTIDE SEQUENCE</scope>
    <source>
        <strain evidence="5">WON2089</strain>
    </source>
</reference>
<dbReference type="PANTHER" id="PTHR37419:SF8">
    <property type="entry name" value="TOXIN YJJJ"/>
    <property type="match status" value="1"/>
</dbReference>
<proteinExistence type="inferred from homology"/>
<dbReference type="EMBL" id="AP025943">
    <property type="protein sequence ID" value="BDL43935.1"/>
    <property type="molecule type" value="Genomic_DNA"/>
</dbReference>
<evidence type="ECO:0000256" key="3">
    <source>
        <dbReference type="ARBA" id="ARBA00022777"/>
    </source>
</evidence>
<dbReference type="GO" id="GO:0016301">
    <property type="term" value="F:kinase activity"/>
    <property type="evidence" value="ECO:0007669"/>
    <property type="project" value="UniProtKB-KW"/>
</dbReference>
<keyword evidence="2" id="KW-0808">Transferase</keyword>